<comment type="subcellular location">
    <subcellularLocation>
        <location evidence="1">Cell membrane</location>
    </subcellularLocation>
</comment>
<dbReference type="InterPro" id="IPR002126">
    <property type="entry name" value="Cadherin-like_dom"/>
</dbReference>
<evidence type="ECO:0000313" key="12">
    <source>
        <dbReference type="Ensembl" id="ENSXETP00000055341"/>
    </source>
</evidence>
<evidence type="ECO:0000256" key="4">
    <source>
        <dbReference type="ARBA" id="ARBA00022737"/>
    </source>
</evidence>
<dbReference type="InParanoid" id="A0A6I8PSG8"/>
<dbReference type="GO" id="GO:0005886">
    <property type="term" value="C:plasma membrane"/>
    <property type="evidence" value="ECO:0007669"/>
    <property type="project" value="UniProtKB-SubCell"/>
</dbReference>
<dbReference type="SUPFAM" id="SSF49313">
    <property type="entry name" value="Cadherin-like"/>
    <property type="match status" value="7"/>
</dbReference>
<dbReference type="SMART" id="SM00112">
    <property type="entry name" value="CA"/>
    <property type="match status" value="6"/>
</dbReference>
<sequence>MELNPNPCCQSSTRSKCNLKTALSLFESLRTNLSGRIQAMVGRYYLYLFLLLSITSQIINSSSQVKQYIEVPENYKGSFPWYLGKIILATDGQYNTELAGNDEEIFGVDPESGFLYALKPFDRERKASYTLQVTLRKGVEEEILSQMVTIHIMVKDENDNMPVFTENTFYGIVSKGTKQGVAFMHVNATDLDDSSTPNADLRYKLISRYPARSYENMFQVDPKTGAISLTEQGVSSLSKLEVKHFKLEVQVKDFGDEPMGYTSVANLEISVAENTWIAESPVLLQENQKGGYPRIISEVKWNSTELHYSLKGDFSGEVFRIDEDGKIYIMSELDRETQAEYQIEVSAMNDEDIPYADHLLIVIKVIDENDNTPTFPQDTYHVDVTERTTKGTLLVHLTATDADDRNTKNAQIRYKITSQEPKLPKDFLFHLEEHTGHLTLQDAKLKASIAKKYKLEISATDLGGDPEGLSSTCFVFINVIDVNDSPPVFVKNKFAPFLIPEDAQTGMLIITLTATDEDEQIENKIIDFYIQSGNEDGTFGITTNQEQSTMTIFLEKDLDYEQTQEYNLIITVRNRAELLGTEYSPTSTAAIHIMVVNVNEAPVFTQKKYEVRVPESAQAGSVILAVEASDPDIYHQAGLIYSIRNDSKRCLSIQEHSGKIQLLHSLDREVFEDTYTVQVLVQEKGDRGLSATADVVIYILDVNDNIPILVGDYSEEYFCTPRRDNQRIIIRAFDLDSVENSAPFTFTLSNEPTLQSRWRVTALNGTHAYLSMGISYLEPRVHYVLIIITDSGTPPQSQHVHLPVTVCRCSTRGFCKIEVEKMENMPTISSALGILLGTLGAIGFFLIIIFAHMSLGAPSKQTRKSDTV</sequence>
<feature type="transmembrane region" description="Helical" evidence="10">
    <location>
        <begin position="831"/>
        <end position="855"/>
    </location>
</feature>
<evidence type="ECO:0000256" key="2">
    <source>
        <dbReference type="ARBA" id="ARBA00022475"/>
    </source>
</evidence>
<dbReference type="FunFam" id="2.60.40.60:FF:000183">
    <property type="entry name" value="Cadherin 17"/>
    <property type="match status" value="1"/>
</dbReference>
<feature type="domain" description="Cadherin" evidence="11">
    <location>
        <begin position="730"/>
        <end position="828"/>
    </location>
</feature>
<feature type="domain" description="Cadherin" evidence="11">
    <location>
        <begin position="94"/>
        <end position="164"/>
    </location>
</feature>
<evidence type="ECO:0000256" key="3">
    <source>
        <dbReference type="ARBA" id="ARBA00022723"/>
    </source>
</evidence>
<dbReference type="GeneTree" id="ENSGT00940000165234"/>
<dbReference type="GO" id="GO:0005509">
    <property type="term" value="F:calcium ion binding"/>
    <property type="evidence" value="ECO:0007669"/>
    <property type="project" value="UniProtKB-UniRule"/>
</dbReference>
<keyword evidence="6" id="KW-0130">Cell adhesion</keyword>
<dbReference type="Bgee" id="ENSXETG00000017410">
    <property type="expression patterns" value="Expressed in mesonephros and 12 other cell types or tissues"/>
</dbReference>
<gene>
    <name evidence="12" type="primary">cdh16</name>
</gene>
<dbReference type="FunFam" id="2.60.40.60:FF:000022">
    <property type="entry name" value="Cadherin 2"/>
    <property type="match status" value="2"/>
</dbReference>
<evidence type="ECO:0000256" key="7">
    <source>
        <dbReference type="ARBA" id="ARBA00023136"/>
    </source>
</evidence>
<keyword evidence="7 10" id="KW-0472">Membrane</keyword>
<dbReference type="FunFam" id="2.60.40.60:FF:000011">
    <property type="entry name" value="Cadherin 1"/>
    <property type="match status" value="1"/>
</dbReference>
<reference evidence="12" key="1">
    <citation type="journal article" date="2010" name="Science">
        <title>The genome of the Western clawed frog Xenopus tropicalis.</title>
        <authorList>
            <person name="Hellsten U."/>
            <person name="Harland R.M."/>
            <person name="Gilchrist M.J."/>
            <person name="Hendrix D."/>
            <person name="Jurka J."/>
            <person name="Kapitonov V."/>
            <person name="Ovcharenko I."/>
            <person name="Putnam N.H."/>
            <person name="Shu S."/>
            <person name="Taher L."/>
            <person name="Blitz I.L."/>
            <person name="Blumberg B."/>
            <person name="Dichmann D.S."/>
            <person name="Dubchak I."/>
            <person name="Amaya E."/>
            <person name="Detter J.C."/>
            <person name="Fletcher R."/>
            <person name="Gerhard D.S."/>
            <person name="Goodstein D."/>
            <person name="Graves T."/>
            <person name="Grigoriev I.V."/>
            <person name="Grimwood J."/>
            <person name="Kawashima T."/>
            <person name="Lindquist E."/>
            <person name="Lucas S.M."/>
            <person name="Mead P.E."/>
            <person name="Mitros T."/>
            <person name="Ogino H."/>
            <person name="Ohta Y."/>
            <person name="Poliakov A.V."/>
            <person name="Pollet N."/>
            <person name="Robert J."/>
            <person name="Salamov A."/>
            <person name="Sater A.K."/>
            <person name="Schmutz J."/>
            <person name="Terry A."/>
            <person name="Vize P.D."/>
            <person name="Warren W.C."/>
            <person name="Wells D."/>
            <person name="Wills A."/>
            <person name="Wilson R.K."/>
            <person name="Zimmerman L.B."/>
            <person name="Zorn A.M."/>
            <person name="Grainger R."/>
            <person name="Grammer T."/>
            <person name="Khokha M.K."/>
            <person name="Richardson P.M."/>
            <person name="Rokhsar D.S."/>
        </authorList>
    </citation>
    <scope>NUCLEOTIDE SEQUENCE [LARGE SCALE GENOMIC DNA]</scope>
    <source>
        <strain evidence="12">Nigerian</strain>
    </source>
</reference>
<name>A0A6I8PSG8_XENTR</name>
<evidence type="ECO:0000256" key="10">
    <source>
        <dbReference type="SAM" id="Phobius"/>
    </source>
</evidence>
<evidence type="ECO:0000256" key="6">
    <source>
        <dbReference type="ARBA" id="ARBA00022889"/>
    </source>
</evidence>
<accession>A0A6I8PSG8</accession>
<dbReference type="PRINTS" id="PR00205">
    <property type="entry name" value="CADHERIN"/>
</dbReference>
<keyword evidence="5 9" id="KW-0106">Calcium</keyword>
<evidence type="ECO:0000259" key="11">
    <source>
        <dbReference type="PROSITE" id="PS50268"/>
    </source>
</evidence>
<dbReference type="PANTHER" id="PTHR24027">
    <property type="entry name" value="CADHERIN-23"/>
    <property type="match status" value="1"/>
</dbReference>
<dbReference type="InterPro" id="IPR015919">
    <property type="entry name" value="Cadherin-like_sf"/>
</dbReference>
<proteinExistence type="predicted"/>
<evidence type="ECO:0000256" key="5">
    <source>
        <dbReference type="ARBA" id="ARBA00022837"/>
    </source>
</evidence>
<keyword evidence="3" id="KW-0479">Metal-binding</keyword>
<keyword evidence="4" id="KW-0677">Repeat</keyword>
<protein>
    <submittedName>
        <fullName evidence="12">Cadherin 16</fullName>
    </submittedName>
</protein>
<keyword evidence="2" id="KW-1003">Cell membrane</keyword>
<dbReference type="FunCoup" id="A0A6I8PSG8">
    <property type="interactions" value="25"/>
</dbReference>
<keyword evidence="10" id="KW-0812">Transmembrane</keyword>
<evidence type="ECO:0000256" key="1">
    <source>
        <dbReference type="ARBA" id="ARBA00004236"/>
    </source>
</evidence>
<dbReference type="InterPro" id="IPR020894">
    <property type="entry name" value="Cadherin_CS"/>
</dbReference>
<dbReference type="PANTHER" id="PTHR24027:SF424">
    <property type="entry name" value="CADHERIN-16 ISOFORM X3"/>
    <property type="match status" value="1"/>
</dbReference>
<keyword evidence="8" id="KW-0325">Glycoprotein</keyword>
<dbReference type="AlphaFoldDB" id="A0A6I8PSG8"/>
<dbReference type="PROSITE" id="PS00232">
    <property type="entry name" value="CADHERIN_1"/>
    <property type="match status" value="2"/>
</dbReference>
<feature type="domain" description="Cadherin" evidence="11">
    <location>
        <begin position="499"/>
        <end position="604"/>
    </location>
</feature>
<feature type="domain" description="Cadherin" evidence="11">
    <location>
        <begin position="165"/>
        <end position="375"/>
    </location>
</feature>
<dbReference type="InterPro" id="IPR039808">
    <property type="entry name" value="Cadherin"/>
</dbReference>
<reference evidence="12" key="2">
    <citation type="submission" date="2020-05" db="UniProtKB">
        <authorList>
            <consortium name="Ensembl"/>
        </authorList>
    </citation>
    <scope>IDENTIFICATION</scope>
</reference>
<dbReference type="FunFam" id="2.60.40.60:FF:000019">
    <property type="entry name" value="Cadherin 2"/>
    <property type="match status" value="1"/>
</dbReference>
<dbReference type="Pfam" id="PF00028">
    <property type="entry name" value="Cadherin"/>
    <property type="match status" value="5"/>
</dbReference>
<dbReference type="Gene3D" id="2.60.40.60">
    <property type="entry name" value="Cadherins"/>
    <property type="match status" value="7"/>
</dbReference>
<dbReference type="Xenbase" id="XB-GENE-940006">
    <property type="gene designation" value="cdh16"/>
</dbReference>
<evidence type="ECO:0000256" key="8">
    <source>
        <dbReference type="ARBA" id="ARBA00023180"/>
    </source>
</evidence>
<dbReference type="GO" id="GO:0007156">
    <property type="term" value="P:homophilic cell adhesion via plasma membrane adhesion molecules"/>
    <property type="evidence" value="ECO:0007669"/>
    <property type="project" value="InterPro"/>
</dbReference>
<dbReference type="Ensembl" id="ENSXETT00000055341">
    <property type="protein sequence ID" value="ENSXETP00000055341"/>
    <property type="gene ID" value="ENSXETG00000017410"/>
</dbReference>
<feature type="domain" description="Cadherin" evidence="11">
    <location>
        <begin position="376"/>
        <end position="489"/>
    </location>
</feature>
<feature type="domain" description="Cadherin" evidence="11">
    <location>
        <begin position="605"/>
        <end position="709"/>
    </location>
</feature>
<evidence type="ECO:0000256" key="9">
    <source>
        <dbReference type="PROSITE-ProRule" id="PRU00043"/>
    </source>
</evidence>
<dbReference type="PROSITE" id="PS50268">
    <property type="entry name" value="CADHERIN_2"/>
    <property type="match status" value="6"/>
</dbReference>
<dbReference type="FunFam" id="2.60.40.60:FF:000659">
    <property type="entry name" value="Cadherin 16"/>
    <property type="match status" value="1"/>
</dbReference>
<organism evidence="12">
    <name type="scientific">Xenopus tropicalis</name>
    <name type="common">Western clawed frog</name>
    <name type="synonym">Silurana tropicalis</name>
    <dbReference type="NCBI Taxonomy" id="8364"/>
    <lineage>
        <taxon>Eukaryota</taxon>
        <taxon>Metazoa</taxon>
        <taxon>Chordata</taxon>
        <taxon>Craniata</taxon>
        <taxon>Vertebrata</taxon>
        <taxon>Euteleostomi</taxon>
        <taxon>Amphibia</taxon>
        <taxon>Batrachia</taxon>
        <taxon>Anura</taxon>
        <taxon>Pipoidea</taxon>
        <taxon>Pipidae</taxon>
        <taxon>Xenopodinae</taxon>
        <taxon>Xenopus</taxon>
        <taxon>Silurana</taxon>
    </lineage>
</organism>
<keyword evidence="10" id="KW-1133">Transmembrane helix</keyword>
<dbReference type="CDD" id="cd11304">
    <property type="entry name" value="Cadherin_repeat"/>
    <property type="match status" value="6"/>
</dbReference>